<sequence length="340" mass="39334">MNEAELMYVCEAGNWFDAIPTPEVDKRGHRLNRRNQVNSSRAQKGMQVLAVPWIQLPGQQNILIQALFTEVDYCIRVTDLQTIWGEDLSKKEVQERADSLDCPIHAYINLKELLKHLQDCLTVDSSVVEIVLKRRKDVLHLSTTEQIGSTALDWEFELSALPYSAVASGLTLALFSMMAFYQREIKSLLEVIQDKDNVIHQMSEFLRTANLTFKPNRRQKAYNKFDKSEWLTKCRGKAERDTKSSQDVIDELSLVGREADFRKDWRAVLTEISQWEVKFLPQTTERTPTRVTASLRRESNPSKLQDPLHYTPTLARDDTKHQSNEFISPTRSRTMQKTKM</sequence>
<dbReference type="STRING" id="1097556.R4XBD9"/>
<name>R4XBD9_TAPDE</name>
<dbReference type="InterPro" id="IPR015381">
    <property type="entry name" value="XLF-like_N"/>
</dbReference>
<dbReference type="GO" id="GO:0045027">
    <property type="term" value="F:DNA end binding"/>
    <property type="evidence" value="ECO:0007669"/>
    <property type="project" value="TreeGrafter"/>
</dbReference>
<reference evidence="10 11" key="1">
    <citation type="journal article" date="2013" name="MBio">
        <title>Genome sequencing of the plant pathogen Taphrina deformans, the causal agent of peach leaf curl.</title>
        <authorList>
            <person name="Cisse O.H."/>
            <person name="Almeida J.M.G.C.F."/>
            <person name="Fonseca A."/>
            <person name="Kumar A.A."/>
            <person name="Salojaervi J."/>
            <person name="Overmyer K."/>
            <person name="Hauser P.M."/>
            <person name="Pagni M."/>
        </authorList>
    </citation>
    <scope>NUCLEOTIDE SEQUENCE [LARGE SCALE GENOMIC DNA]</scope>
    <source>
        <strain evidence="11">PYCC 5710 / ATCC 11124 / CBS 356.35 / IMI 108563 / JCM 9778 / NBRC 8474</strain>
    </source>
</reference>
<dbReference type="Gene3D" id="2.170.210.10">
    <property type="entry name" value="DNA double-strand break repair and VJ recombination XRCC4, N-terminal"/>
    <property type="match status" value="1"/>
</dbReference>
<evidence type="ECO:0000256" key="4">
    <source>
        <dbReference type="ARBA" id="ARBA00023204"/>
    </source>
</evidence>
<dbReference type="CDD" id="cd22285">
    <property type="entry name" value="HD_XLF_N"/>
    <property type="match status" value="1"/>
</dbReference>
<dbReference type="PANTHER" id="PTHR32235">
    <property type="entry name" value="NON-HOMOLOGOUS END-JOINING FACTOR 1"/>
    <property type="match status" value="1"/>
</dbReference>
<organism evidence="10 11">
    <name type="scientific">Taphrina deformans (strain PYCC 5710 / ATCC 11124 / CBS 356.35 / IMI 108563 / JCM 9778 / NBRC 8474)</name>
    <name type="common">Peach leaf curl fungus</name>
    <name type="synonym">Lalaria deformans</name>
    <dbReference type="NCBI Taxonomy" id="1097556"/>
    <lineage>
        <taxon>Eukaryota</taxon>
        <taxon>Fungi</taxon>
        <taxon>Dikarya</taxon>
        <taxon>Ascomycota</taxon>
        <taxon>Taphrinomycotina</taxon>
        <taxon>Taphrinomycetes</taxon>
        <taxon>Taphrinales</taxon>
        <taxon>Taphrinaceae</taxon>
        <taxon>Taphrina</taxon>
    </lineage>
</organism>
<gene>
    <name evidence="10" type="ORF">TAPDE_003068</name>
</gene>
<keyword evidence="11" id="KW-1185">Reference proteome</keyword>
<comment type="similarity">
    <text evidence="6">Belongs to the XRCC4-XLF family. XLF subfamily.</text>
</comment>
<dbReference type="EMBL" id="CAHR02000108">
    <property type="protein sequence ID" value="CCG82915.1"/>
    <property type="molecule type" value="Genomic_DNA"/>
</dbReference>
<dbReference type="Pfam" id="PF09302">
    <property type="entry name" value="XLF"/>
    <property type="match status" value="1"/>
</dbReference>
<dbReference type="eggNOG" id="ENOG502RNP9">
    <property type="taxonomic scope" value="Eukaryota"/>
</dbReference>
<evidence type="ECO:0000256" key="7">
    <source>
        <dbReference type="ARBA" id="ARBA00044529"/>
    </source>
</evidence>
<feature type="compositionally biased region" description="Polar residues" evidence="8">
    <location>
        <begin position="324"/>
        <end position="333"/>
    </location>
</feature>
<dbReference type="VEuPathDB" id="FungiDB:TAPDE_003068"/>
<dbReference type="InterPro" id="IPR052287">
    <property type="entry name" value="NHEJ_factor"/>
</dbReference>
<proteinExistence type="inferred from homology"/>
<feature type="domain" description="XLF-like N-terminal" evidence="9">
    <location>
        <begin position="52"/>
        <end position="159"/>
    </location>
</feature>
<dbReference type="OrthoDB" id="2155935at2759"/>
<comment type="subcellular location">
    <subcellularLocation>
        <location evidence="1">Nucleus</location>
    </subcellularLocation>
</comment>
<evidence type="ECO:0000256" key="1">
    <source>
        <dbReference type="ARBA" id="ARBA00004123"/>
    </source>
</evidence>
<evidence type="ECO:0000259" key="9">
    <source>
        <dbReference type="Pfam" id="PF09302"/>
    </source>
</evidence>
<dbReference type="InterPro" id="IPR038051">
    <property type="entry name" value="XRCC4-like_N_sf"/>
</dbReference>
<comment type="caution">
    <text evidence="10">The sequence shown here is derived from an EMBL/GenBank/DDBJ whole genome shotgun (WGS) entry which is preliminary data.</text>
</comment>
<evidence type="ECO:0000256" key="5">
    <source>
        <dbReference type="ARBA" id="ARBA00023242"/>
    </source>
</evidence>
<evidence type="ECO:0000313" key="10">
    <source>
        <dbReference type="EMBL" id="CCG82915.1"/>
    </source>
</evidence>
<evidence type="ECO:0000256" key="3">
    <source>
        <dbReference type="ARBA" id="ARBA00023125"/>
    </source>
</evidence>
<evidence type="ECO:0000256" key="8">
    <source>
        <dbReference type="SAM" id="MobiDB-lite"/>
    </source>
</evidence>
<protein>
    <recommendedName>
        <fullName evidence="7">Non-homologous end-joining factor 1</fullName>
    </recommendedName>
</protein>
<keyword evidence="4" id="KW-0234">DNA repair</keyword>
<keyword evidence="2" id="KW-0227">DNA damage</keyword>
<feature type="region of interest" description="Disordered" evidence="8">
    <location>
        <begin position="288"/>
        <end position="340"/>
    </location>
</feature>
<evidence type="ECO:0000256" key="2">
    <source>
        <dbReference type="ARBA" id="ARBA00022763"/>
    </source>
</evidence>
<accession>R4XBD9</accession>
<dbReference type="PANTHER" id="PTHR32235:SF1">
    <property type="entry name" value="NON-HOMOLOGOUS END-JOINING FACTOR 1"/>
    <property type="match status" value="1"/>
</dbReference>
<evidence type="ECO:0000313" key="11">
    <source>
        <dbReference type="Proteomes" id="UP000013776"/>
    </source>
</evidence>
<keyword evidence="5" id="KW-0539">Nucleus</keyword>
<dbReference type="GO" id="GO:0006303">
    <property type="term" value="P:double-strand break repair via nonhomologous end joining"/>
    <property type="evidence" value="ECO:0007669"/>
    <property type="project" value="TreeGrafter"/>
</dbReference>
<dbReference type="AlphaFoldDB" id="R4XBD9"/>
<keyword evidence="3" id="KW-0238">DNA-binding</keyword>
<evidence type="ECO:0000256" key="6">
    <source>
        <dbReference type="ARBA" id="ARBA00025747"/>
    </source>
</evidence>
<dbReference type="GO" id="GO:0032807">
    <property type="term" value="C:DNA ligase IV complex"/>
    <property type="evidence" value="ECO:0007669"/>
    <property type="project" value="TreeGrafter"/>
</dbReference>
<dbReference type="Proteomes" id="UP000013776">
    <property type="component" value="Unassembled WGS sequence"/>
</dbReference>